<gene>
    <name evidence="1" type="ORF">GTPT_2169</name>
</gene>
<dbReference type="Proteomes" id="UP000028602">
    <property type="component" value="Unassembled WGS sequence"/>
</dbReference>
<evidence type="ECO:0000313" key="2">
    <source>
        <dbReference type="Proteomes" id="UP000028602"/>
    </source>
</evidence>
<organism evidence="1 2">
    <name type="scientific">Tatumella ptyseos ATCC 33301</name>
    <dbReference type="NCBI Taxonomy" id="1005995"/>
    <lineage>
        <taxon>Bacteria</taxon>
        <taxon>Pseudomonadati</taxon>
        <taxon>Pseudomonadota</taxon>
        <taxon>Gammaproteobacteria</taxon>
        <taxon>Enterobacterales</taxon>
        <taxon>Erwiniaceae</taxon>
        <taxon>Tatumella</taxon>
    </lineage>
</organism>
<evidence type="ECO:0000313" key="1">
    <source>
        <dbReference type="EMBL" id="KFD18868.1"/>
    </source>
</evidence>
<dbReference type="AlphaFoldDB" id="A0A085JEH2"/>
<name>A0A085JEH2_9GAMM</name>
<accession>A0A085JEH2</accession>
<protein>
    <submittedName>
        <fullName evidence="1">Uncharacterized protein</fullName>
    </submittedName>
</protein>
<sequence length="52" mass="5766">MDPQCYARTARAQNAVASGTKGFREGDVNGVFKIRAIVTDRSFILLLHFVSH</sequence>
<proteinExistence type="predicted"/>
<comment type="caution">
    <text evidence="1">The sequence shown here is derived from an EMBL/GenBank/DDBJ whole genome shotgun (WGS) entry which is preliminary data.</text>
</comment>
<keyword evidence="2" id="KW-1185">Reference proteome</keyword>
<dbReference type="EMBL" id="JMPR01000035">
    <property type="protein sequence ID" value="KFD18868.1"/>
    <property type="molecule type" value="Genomic_DNA"/>
</dbReference>
<reference evidence="1 2" key="1">
    <citation type="submission" date="2014-05" db="EMBL/GenBank/DDBJ databases">
        <title>ATOL: Assembling a taxonomically balanced genome-scale reconstruction of the evolutionary history of the Enterobacteriaceae.</title>
        <authorList>
            <person name="Plunkett G.III."/>
            <person name="Neeno-Eckwall E.C."/>
            <person name="Glasner J.D."/>
            <person name="Perna N.T."/>
        </authorList>
    </citation>
    <scope>NUCLEOTIDE SEQUENCE [LARGE SCALE GENOMIC DNA]</scope>
    <source>
        <strain evidence="1 2">ATCC 33301</strain>
    </source>
</reference>